<dbReference type="GO" id="GO:0003729">
    <property type="term" value="F:mRNA binding"/>
    <property type="evidence" value="ECO:0007669"/>
    <property type="project" value="TreeGrafter"/>
</dbReference>
<proteinExistence type="predicted"/>
<comment type="subunit">
    <text evidence="1">Component of the THO subcomplex, which is composed of THOC1, THOC2, THOC3, THOC5, THOC6 and THOC7. The THO subcomplex interacts with DDX39B to form the THO-DDX39B complex which multimerizes into a 28-subunit tetrameric assembly. Component of the transcription/export (TREX) complex at least composed of ALYREF/THOC4, DDX39B, SARNP/CIP29, CHTOP and the THO subcomplex; in the complex interacts with THOC1, THOC3, THOC5, THOC7 and DDX39B. TREX seems to have a dynamic structure involving ATP-dependent remodeling. Interacts with POLDIP3 and ZC3H11A.</text>
</comment>
<dbReference type="InterPro" id="IPR021418">
    <property type="entry name" value="THO_THOC2_C"/>
</dbReference>
<organism evidence="4 5">
    <name type="scientific">Mesocestoides corti</name>
    <name type="common">Flatworm</name>
    <dbReference type="NCBI Taxonomy" id="53468"/>
    <lineage>
        <taxon>Eukaryota</taxon>
        <taxon>Metazoa</taxon>
        <taxon>Spiralia</taxon>
        <taxon>Lophotrochozoa</taxon>
        <taxon>Platyhelminthes</taxon>
        <taxon>Cestoda</taxon>
        <taxon>Eucestoda</taxon>
        <taxon>Cyclophyllidea</taxon>
        <taxon>Mesocestoididae</taxon>
        <taxon>Mesocestoides</taxon>
    </lineage>
</organism>
<dbReference type="GO" id="GO:0000445">
    <property type="term" value="C:THO complex part of transcription export complex"/>
    <property type="evidence" value="ECO:0007669"/>
    <property type="project" value="TreeGrafter"/>
</dbReference>
<name>A0A0R3UAV4_MESCO</name>
<dbReference type="EMBL" id="UXSR01001221">
    <property type="protein sequence ID" value="VDD78050.1"/>
    <property type="molecule type" value="Genomic_DNA"/>
</dbReference>
<reference evidence="4 5" key="1">
    <citation type="submission" date="2018-10" db="EMBL/GenBank/DDBJ databases">
        <authorList>
            <consortium name="Pathogen Informatics"/>
        </authorList>
    </citation>
    <scope>NUCLEOTIDE SEQUENCE [LARGE SCALE GENOMIC DNA]</scope>
</reference>
<feature type="compositionally biased region" description="Low complexity" evidence="2">
    <location>
        <begin position="545"/>
        <end position="562"/>
    </location>
</feature>
<feature type="compositionally biased region" description="Basic residues" evidence="2">
    <location>
        <begin position="618"/>
        <end position="635"/>
    </location>
</feature>
<evidence type="ECO:0000256" key="2">
    <source>
        <dbReference type="SAM" id="MobiDB-lite"/>
    </source>
</evidence>
<feature type="compositionally biased region" description="Low complexity" evidence="2">
    <location>
        <begin position="636"/>
        <end position="645"/>
    </location>
</feature>
<gene>
    <name evidence="4" type="ORF">MCOS_LOCUS4053</name>
</gene>
<sequence length="660" mass="73557">MSAFVKAARTVINEVAQAISPLYPPRIWEELGAAFFATFWCLESGDLVVPTAAYQRQQNILQSQLAAIEHNSDLNSEKKRREFERCQTLLNRLSREHDARKVHVDRIRTWLLSERDNWFQTMSATKTDTITQFLQFCVYPRAFFTASDAVYAAQFIHVLHQLKAAQFSTLICLDRIFNDITLPVSMCTEKEAHRYGRFLCSVLDLVMRWHSSEEIFNQECGQYPGFVTVFRKGTDANTKADQLQFENYRHVVHKWHYRVTKAAVACLESGNYAQIRNALIVLTRILPHYPKINQFGSAVERRVNKLKVEEKDKRPDLKVMAFSYAGMMRPMKATWVSEEDFHDVEQKPAAKPQQSQATVNSQCGGVGRSPPVTTETTTTAATITVPAGVGGARGSPTLELVRTLSGSVEPAPKSSSVAPINSKPVRNSTTSSQKRSAVSNAPFDIGNAPGGEHAPSDELRVLCVHFLRINGPCYPAIFRNELDEFCAFIMPVPCFGFKALRLRAHLRLRISDAQHQLLQQQQMNEDSSTNVPSKEGRRLQRKRAAAAASLGGSSISSSVATAGGDGDGRANRESVAYLDLDDMQPCGGSSSIKKSRKGGISRNLSSMDKMREEDGERRHRRSSTSGGHRHHRSSRRPSPVGSLSPTPTPPTASQLRHSRK</sequence>
<feature type="region of interest" description="Disordered" evidence="2">
    <location>
        <begin position="581"/>
        <end position="660"/>
    </location>
</feature>
<feature type="compositionally biased region" description="Polar residues" evidence="2">
    <location>
        <begin position="523"/>
        <end position="532"/>
    </location>
</feature>
<dbReference type="GO" id="GO:0006406">
    <property type="term" value="P:mRNA export from nucleus"/>
    <property type="evidence" value="ECO:0007669"/>
    <property type="project" value="InterPro"/>
</dbReference>
<evidence type="ECO:0000256" key="1">
    <source>
        <dbReference type="ARBA" id="ARBA00047033"/>
    </source>
</evidence>
<evidence type="ECO:0000259" key="3">
    <source>
        <dbReference type="Pfam" id="PF11262"/>
    </source>
</evidence>
<dbReference type="AlphaFoldDB" id="A0A0R3UAV4"/>
<feature type="region of interest" description="Disordered" evidence="2">
    <location>
        <begin position="519"/>
        <end position="569"/>
    </location>
</feature>
<feature type="region of interest" description="Disordered" evidence="2">
    <location>
        <begin position="339"/>
        <end position="451"/>
    </location>
</feature>
<dbReference type="Proteomes" id="UP000267029">
    <property type="component" value="Unassembled WGS sequence"/>
</dbReference>
<evidence type="ECO:0000313" key="4">
    <source>
        <dbReference type="EMBL" id="VDD78050.1"/>
    </source>
</evidence>
<accession>A0A0R3UAV4</accession>
<keyword evidence="5" id="KW-1185">Reference proteome</keyword>
<dbReference type="PANTHER" id="PTHR21597:SF0">
    <property type="entry name" value="THO COMPLEX SUBUNIT 2"/>
    <property type="match status" value="1"/>
</dbReference>
<dbReference type="Pfam" id="PF11262">
    <property type="entry name" value="Tho2"/>
    <property type="match status" value="1"/>
</dbReference>
<evidence type="ECO:0000313" key="5">
    <source>
        <dbReference type="Proteomes" id="UP000267029"/>
    </source>
</evidence>
<dbReference type="STRING" id="53468.A0A0R3UAV4"/>
<dbReference type="OrthoDB" id="29024at2759"/>
<feature type="compositionally biased region" description="Polar residues" evidence="2">
    <location>
        <begin position="413"/>
        <end position="439"/>
    </location>
</feature>
<protein>
    <recommendedName>
        <fullName evidence="3">THO complex subunitTHOC2 C-terminal domain-containing protein</fullName>
    </recommendedName>
</protein>
<feature type="domain" description="THO complex subunitTHOC2 C-terminal" evidence="3">
    <location>
        <begin position="28"/>
        <end position="327"/>
    </location>
</feature>
<dbReference type="InterPro" id="IPR040007">
    <property type="entry name" value="Tho2"/>
</dbReference>
<dbReference type="GO" id="GO:0006397">
    <property type="term" value="P:mRNA processing"/>
    <property type="evidence" value="ECO:0007669"/>
    <property type="project" value="InterPro"/>
</dbReference>
<feature type="compositionally biased region" description="Low complexity" evidence="2">
    <location>
        <begin position="370"/>
        <end position="387"/>
    </location>
</feature>
<dbReference type="PANTHER" id="PTHR21597">
    <property type="entry name" value="THO2 PROTEIN"/>
    <property type="match status" value="1"/>
</dbReference>
<feature type="compositionally biased region" description="Basic and acidic residues" evidence="2">
    <location>
        <begin position="608"/>
        <end position="617"/>
    </location>
</feature>